<name>A0A2N6T5P2_9CORY</name>
<feature type="binding site" evidence="7">
    <location>
        <position position="169"/>
    </location>
    <ligand>
        <name>Mg(2+)</name>
        <dbReference type="ChEBI" id="CHEBI:18420"/>
    </ligand>
</feature>
<dbReference type="GO" id="GO:0016780">
    <property type="term" value="F:phosphotransferase activity, for other substituted phosphate groups"/>
    <property type="evidence" value="ECO:0007669"/>
    <property type="project" value="InterPro"/>
</dbReference>
<feature type="transmembrane region" description="Helical" evidence="8">
    <location>
        <begin position="352"/>
        <end position="371"/>
    </location>
</feature>
<keyword evidence="7" id="KW-0460">Magnesium</keyword>
<feature type="transmembrane region" description="Helical" evidence="8">
    <location>
        <begin position="268"/>
        <end position="294"/>
    </location>
</feature>
<dbReference type="AlphaFoldDB" id="A0A2N6T5P2"/>
<evidence type="ECO:0000256" key="2">
    <source>
        <dbReference type="ARBA" id="ARBA00022475"/>
    </source>
</evidence>
<reference evidence="9 10" key="1">
    <citation type="submission" date="2017-09" db="EMBL/GenBank/DDBJ databases">
        <title>Bacterial strain isolated from the female urinary microbiota.</title>
        <authorList>
            <person name="Thomas-White K."/>
            <person name="Kumar N."/>
            <person name="Forster S."/>
            <person name="Putonti C."/>
            <person name="Lawley T."/>
            <person name="Wolfe A.J."/>
        </authorList>
    </citation>
    <scope>NUCLEOTIDE SEQUENCE [LARGE SCALE GENOMIC DNA]</scope>
    <source>
        <strain evidence="9 10">UMB0792</strain>
    </source>
</reference>
<evidence type="ECO:0000256" key="1">
    <source>
        <dbReference type="ARBA" id="ARBA00004651"/>
    </source>
</evidence>
<feature type="transmembrane region" description="Helical" evidence="8">
    <location>
        <begin position="120"/>
        <end position="140"/>
    </location>
</feature>
<dbReference type="GO" id="GO:0046872">
    <property type="term" value="F:metal ion binding"/>
    <property type="evidence" value="ECO:0007669"/>
    <property type="project" value="UniProtKB-KW"/>
</dbReference>
<feature type="transmembrane region" description="Helical" evidence="8">
    <location>
        <begin position="88"/>
        <end position="108"/>
    </location>
</feature>
<dbReference type="PANTHER" id="PTHR22926">
    <property type="entry name" value="PHOSPHO-N-ACETYLMURAMOYL-PENTAPEPTIDE-TRANSFERASE"/>
    <property type="match status" value="1"/>
</dbReference>
<feature type="transmembrane region" description="Helical" evidence="8">
    <location>
        <begin position="178"/>
        <end position="197"/>
    </location>
</feature>
<evidence type="ECO:0000256" key="5">
    <source>
        <dbReference type="ARBA" id="ARBA00022989"/>
    </source>
</evidence>
<feature type="transmembrane region" description="Helical" evidence="8">
    <location>
        <begin position="54"/>
        <end position="76"/>
    </location>
</feature>
<dbReference type="GO" id="GO:0005886">
    <property type="term" value="C:plasma membrane"/>
    <property type="evidence" value="ECO:0007669"/>
    <property type="project" value="UniProtKB-SubCell"/>
</dbReference>
<keyword evidence="5 8" id="KW-1133">Transmembrane helix</keyword>
<comment type="cofactor">
    <cofactor evidence="7">
        <name>Mg(2+)</name>
        <dbReference type="ChEBI" id="CHEBI:18420"/>
    </cofactor>
</comment>
<dbReference type="RefSeq" id="WP_102723759.1">
    <property type="nucleotide sequence ID" value="NZ_PNHG01000005.1"/>
</dbReference>
<feature type="transmembrane region" description="Helical" evidence="8">
    <location>
        <begin position="152"/>
        <end position="171"/>
    </location>
</feature>
<evidence type="ECO:0000256" key="4">
    <source>
        <dbReference type="ARBA" id="ARBA00022692"/>
    </source>
</evidence>
<keyword evidence="6 8" id="KW-0472">Membrane</keyword>
<dbReference type="EMBL" id="PNHG01000005">
    <property type="protein sequence ID" value="PMC64633.1"/>
    <property type="molecule type" value="Genomic_DNA"/>
</dbReference>
<dbReference type="Pfam" id="PF00953">
    <property type="entry name" value="Glycos_transf_4"/>
    <property type="match status" value="1"/>
</dbReference>
<dbReference type="PANTHER" id="PTHR22926:SF3">
    <property type="entry name" value="UNDECAPRENYL-PHOSPHATE ALPHA-N-ACETYLGLUCOSAMINYL 1-PHOSPHATE TRANSFERASE"/>
    <property type="match status" value="1"/>
</dbReference>
<gene>
    <name evidence="9" type="ORF">CJ203_04875</name>
</gene>
<feature type="transmembrane region" description="Helical" evidence="8">
    <location>
        <begin position="209"/>
        <end position="228"/>
    </location>
</feature>
<dbReference type="GO" id="GO:0044038">
    <property type="term" value="P:cell wall macromolecule biosynthetic process"/>
    <property type="evidence" value="ECO:0007669"/>
    <property type="project" value="TreeGrafter"/>
</dbReference>
<evidence type="ECO:0000256" key="8">
    <source>
        <dbReference type="SAM" id="Phobius"/>
    </source>
</evidence>
<dbReference type="CDD" id="cd06853">
    <property type="entry name" value="GT_WecA_like"/>
    <property type="match status" value="1"/>
</dbReference>
<keyword evidence="7" id="KW-0479">Metal-binding</keyword>
<keyword evidence="2" id="KW-1003">Cell membrane</keyword>
<keyword evidence="4 8" id="KW-0812">Transmembrane</keyword>
<sequence length="382" mass="39705">MTGTGVPLRELGLVILVAAVITYLTTGPVRSYLVRTGRVAEIRARDVHTQPTPSMGGVAMFTGFLSAVFLAMQLPALTRGFAPVTPEMTAVVVGAFLIVVVGIIDDLYELGALAKFAGQVLAALTVSVMGLSYNIIFLPIDGGTTLILDRTQGIILSTLITVTLVNAFNFVDGIDGLCAGLGLIAGGAILLFSLTLLHDQGGAVSAYPPAIICAGMVGMCAGILPHSFEPARIFMGDTGAMLIGLLLSAASISASGKINMALYGTADFVALISPFIVVMAAIALPVADLIMAVVRRVSKGKSPFSADRQHIHHRLLALGHTHRRTVLVLYMWVSAIGFGTVSFSIVPARYAVLLLMVAVLLAAAATAVPVIQGKIGPVSTNE</sequence>
<comment type="caution">
    <text evidence="9">The sequence shown here is derived from an EMBL/GenBank/DDBJ whole genome shotgun (WGS) entry which is preliminary data.</text>
</comment>
<feature type="transmembrane region" description="Helical" evidence="8">
    <location>
        <begin position="327"/>
        <end position="346"/>
    </location>
</feature>
<evidence type="ECO:0000256" key="6">
    <source>
        <dbReference type="ARBA" id="ARBA00023136"/>
    </source>
</evidence>
<keyword evidence="10" id="KW-1185">Reference proteome</keyword>
<evidence type="ECO:0000256" key="3">
    <source>
        <dbReference type="ARBA" id="ARBA00022679"/>
    </source>
</evidence>
<evidence type="ECO:0000313" key="9">
    <source>
        <dbReference type="EMBL" id="PMC64633.1"/>
    </source>
</evidence>
<keyword evidence="3 9" id="KW-0808">Transferase</keyword>
<feature type="binding site" evidence="7">
    <location>
        <position position="237"/>
    </location>
    <ligand>
        <name>Mg(2+)</name>
        <dbReference type="ChEBI" id="CHEBI:18420"/>
    </ligand>
</feature>
<evidence type="ECO:0000313" key="10">
    <source>
        <dbReference type="Proteomes" id="UP000235836"/>
    </source>
</evidence>
<dbReference type="Proteomes" id="UP000235836">
    <property type="component" value="Unassembled WGS sequence"/>
</dbReference>
<feature type="transmembrane region" description="Helical" evidence="8">
    <location>
        <begin position="240"/>
        <end position="262"/>
    </location>
</feature>
<feature type="transmembrane region" description="Helical" evidence="8">
    <location>
        <begin position="12"/>
        <end position="33"/>
    </location>
</feature>
<comment type="subcellular location">
    <subcellularLocation>
        <location evidence="1">Cell membrane</location>
        <topology evidence="1">Multi-pass membrane protein</topology>
    </subcellularLocation>
</comment>
<dbReference type="GO" id="GO:0009103">
    <property type="term" value="P:lipopolysaccharide biosynthetic process"/>
    <property type="evidence" value="ECO:0007669"/>
    <property type="project" value="TreeGrafter"/>
</dbReference>
<dbReference type="GO" id="GO:0071555">
    <property type="term" value="P:cell wall organization"/>
    <property type="evidence" value="ECO:0007669"/>
    <property type="project" value="TreeGrafter"/>
</dbReference>
<evidence type="ECO:0000256" key="7">
    <source>
        <dbReference type="PIRSR" id="PIRSR600715-1"/>
    </source>
</evidence>
<dbReference type="InterPro" id="IPR000715">
    <property type="entry name" value="Glycosyl_transferase_4"/>
</dbReference>
<proteinExistence type="predicted"/>
<organism evidence="9 10">
    <name type="scientific">Corynebacterium tuscaniense</name>
    <dbReference type="NCBI Taxonomy" id="302449"/>
    <lineage>
        <taxon>Bacteria</taxon>
        <taxon>Bacillati</taxon>
        <taxon>Actinomycetota</taxon>
        <taxon>Actinomycetes</taxon>
        <taxon>Mycobacteriales</taxon>
        <taxon>Corynebacteriaceae</taxon>
        <taxon>Corynebacterium</taxon>
    </lineage>
</organism>
<accession>A0A2N6T5P2</accession>
<protein>
    <submittedName>
        <fullName evidence="9">Undecaprenyl-phosphate alpha-N-acetylglucosaminyl 1-phosphate transferase</fullName>
    </submittedName>
</protein>